<feature type="transmembrane region" description="Helical" evidence="1">
    <location>
        <begin position="174"/>
        <end position="193"/>
    </location>
</feature>
<dbReference type="PANTHER" id="PTHR38454">
    <property type="entry name" value="INTEGRAL MEMBRANE PROTEIN-RELATED"/>
    <property type="match status" value="1"/>
</dbReference>
<feature type="transmembrane region" description="Helical" evidence="1">
    <location>
        <begin position="147"/>
        <end position="167"/>
    </location>
</feature>
<feature type="transmembrane region" description="Helical" evidence="1">
    <location>
        <begin position="365"/>
        <end position="383"/>
    </location>
</feature>
<evidence type="ECO:0000313" key="3">
    <source>
        <dbReference type="Proteomes" id="UP000273966"/>
    </source>
</evidence>
<feature type="transmembrane region" description="Helical" evidence="1">
    <location>
        <begin position="426"/>
        <end position="445"/>
    </location>
</feature>
<feature type="transmembrane region" description="Helical" evidence="1">
    <location>
        <begin position="199"/>
        <end position="229"/>
    </location>
</feature>
<keyword evidence="1" id="KW-1133">Transmembrane helix</keyword>
<evidence type="ECO:0000256" key="1">
    <source>
        <dbReference type="SAM" id="Phobius"/>
    </source>
</evidence>
<dbReference type="AlphaFoldDB" id="A0AB74DJQ3"/>
<feature type="transmembrane region" description="Helical" evidence="1">
    <location>
        <begin position="851"/>
        <end position="868"/>
    </location>
</feature>
<feature type="transmembrane region" description="Helical" evidence="1">
    <location>
        <begin position="335"/>
        <end position="353"/>
    </location>
</feature>
<gene>
    <name evidence="2" type="ORF">D8879_07475</name>
</gene>
<feature type="transmembrane region" description="Helical" evidence="1">
    <location>
        <begin position="395"/>
        <end position="414"/>
    </location>
</feature>
<sequence length="875" mass="100882">MKQRFCLFLYKIRNMNHIKEYFKKNWPYFCAFFLPFFIMFFIYLMYGIYWNSETSPLLGDGFHQYVIFDTNLRNILHGTDSIFYTFSSGLGQNFYALSSYYLGSFLSPLVYFFDLKSMPDAIYLFTLIKFGLIGLSAFISVKGIFKKIPALLIITLSTSFSLMSFSVSQLEIKTWLDVFILAPLIVLGLHRLITGKGRVLYFTTLSILFIQNYYFGYMLAIFLVFWYLLQLSWDFKNRIKSLLDFTVVSALAGLTSLIMILPTYLDISTHGETLTKVSSLLTEKSWFLDVFAKNFIGSFDTTKYGSIPMIYVGTFPLILAILFFTLKSIKFHVKLCYFLLIAVFIASFYLQYLDLLWQGMHAPNMFLHRYSWLFSLIVIYMAAETLNRWKDVKVMNVAISFTLLSLGFILTFIQRKQYDFLGPENYILTLEFLLAYFLISFVLAKSSIRPKIILPVLLFFVTFELSLNSYYQVGGIAKEWVFATRSSYASHLDEIDKLVNYSKKENIDFFRTERLNPQTGNDSMKFNYNGISQFSSVRNTQASSTLDKLGFKSAGTNLNLRYQNNSILMDSIFGVRYNLSETDPQKFGFLPEKTEKEMSLYQNDAALGLAFLTNDVYHDVKFTNLTLDNQTEFLNQLTGFDFKYYDKVDAITTNENVKQIGNRVTVDVDREHNTSFASVIYTVNVPANSQLYVNVAGIDFSNDDQTDIDITVNNFTERYTTNNVFPFFNAGNFSQSQTVSIRFTFPDNSTVSFDTPEFFAVNTEQYQNVIQKLKEQPVSTTTDLNTVKTNYRAEKDTSLFFTIPYDKGWSATLNGKPVTLKRAQNGFMKLDVKKGEGNVVLTFIPNGLTEGGIGFISGIILFICYNFLRRKRQRI</sequence>
<dbReference type="Proteomes" id="UP000273966">
    <property type="component" value="Unassembled WGS sequence"/>
</dbReference>
<accession>A0AB74DJQ3</accession>
<feature type="transmembrane region" description="Helical" evidence="1">
    <location>
        <begin position="121"/>
        <end position="141"/>
    </location>
</feature>
<evidence type="ECO:0000313" key="2">
    <source>
        <dbReference type="EMBL" id="RSI30565.1"/>
    </source>
</evidence>
<keyword evidence="1" id="KW-0812">Transmembrane</keyword>
<feature type="transmembrane region" description="Helical" evidence="1">
    <location>
        <begin position="307"/>
        <end position="326"/>
    </location>
</feature>
<dbReference type="PANTHER" id="PTHR38454:SF1">
    <property type="entry name" value="INTEGRAL MEMBRANE PROTEIN"/>
    <property type="match status" value="1"/>
</dbReference>
<feature type="transmembrane region" description="Helical" evidence="1">
    <location>
        <begin position="26"/>
        <end position="49"/>
    </location>
</feature>
<dbReference type="InterPro" id="IPR018580">
    <property type="entry name" value="Uncharacterised_YfhO"/>
</dbReference>
<feature type="transmembrane region" description="Helical" evidence="1">
    <location>
        <begin position="452"/>
        <end position="471"/>
    </location>
</feature>
<dbReference type="EMBL" id="RJMT01000007">
    <property type="protein sequence ID" value="RSI30565.1"/>
    <property type="molecule type" value="Genomic_DNA"/>
</dbReference>
<reference evidence="2 3" key="1">
    <citation type="submission" date="2018-11" db="EMBL/GenBank/DDBJ databases">
        <title>Species Designations Belie Phenotypic and Genotypic Heterogeneity in Oral Streptococci.</title>
        <authorList>
            <person name="Velsko I."/>
        </authorList>
    </citation>
    <scope>NUCLEOTIDE SEQUENCE [LARGE SCALE GENOMIC DNA]</scope>
    <source>
        <strain evidence="2 3">BCC16</strain>
    </source>
</reference>
<feature type="transmembrane region" description="Helical" evidence="1">
    <location>
        <begin position="241"/>
        <end position="265"/>
    </location>
</feature>
<name>A0AB74DJQ3_STRSA</name>
<dbReference type="Pfam" id="PF09586">
    <property type="entry name" value="YfhO"/>
    <property type="match status" value="1"/>
</dbReference>
<protein>
    <submittedName>
        <fullName evidence="2">Bacterial membrane protein YfhO</fullName>
    </submittedName>
</protein>
<keyword evidence="1" id="KW-0472">Membrane</keyword>
<proteinExistence type="predicted"/>
<organism evidence="2 3">
    <name type="scientific">Streptococcus sanguinis</name>
    <dbReference type="NCBI Taxonomy" id="1305"/>
    <lineage>
        <taxon>Bacteria</taxon>
        <taxon>Bacillati</taxon>
        <taxon>Bacillota</taxon>
        <taxon>Bacilli</taxon>
        <taxon>Lactobacillales</taxon>
        <taxon>Streptococcaceae</taxon>
        <taxon>Streptococcus</taxon>
    </lineage>
</organism>
<comment type="caution">
    <text evidence="2">The sequence shown here is derived from an EMBL/GenBank/DDBJ whole genome shotgun (WGS) entry which is preliminary data.</text>
</comment>
<feature type="transmembrane region" description="Helical" evidence="1">
    <location>
        <begin position="94"/>
        <end position="114"/>
    </location>
</feature>